<dbReference type="PANTHER" id="PTHR20963">
    <property type="entry name" value="MULTIPLE INOSITOL POLYPHOSPHATE PHOSPHATASE-RELATED"/>
    <property type="match status" value="1"/>
</dbReference>
<dbReference type="Pfam" id="PF00328">
    <property type="entry name" value="His_Phos_2"/>
    <property type="match status" value="1"/>
</dbReference>
<feature type="active site" description="Nucleophile" evidence="3">
    <location>
        <position position="66"/>
    </location>
</feature>
<accession>A0A9P7A5F9</accession>
<dbReference type="InterPro" id="IPR000560">
    <property type="entry name" value="His_Pase_clade-2"/>
</dbReference>
<dbReference type="PANTHER" id="PTHR20963:SF42">
    <property type="entry name" value="PHOSPHOGLYCERATE MUTASE-LIKE PROTEIN"/>
    <property type="match status" value="1"/>
</dbReference>
<dbReference type="InterPro" id="IPR033379">
    <property type="entry name" value="Acid_Pase_AS"/>
</dbReference>
<dbReference type="Proteomes" id="UP000714275">
    <property type="component" value="Unassembled WGS sequence"/>
</dbReference>
<evidence type="ECO:0000256" key="3">
    <source>
        <dbReference type="PIRSR" id="PIRSR000894-1"/>
    </source>
</evidence>
<dbReference type="GO" id="GO:0003993">
    <property type="term" value="F:acid phosphatase activity"/>
    <property type="evidence" value="ECO:0007669"/>
    <property type="project" value="TreeGrafter"/>
</dbReference>
<comment type="caution">
    <text evidence="5">The sequence shown here is derived from an EMBL/GenBank/DDBJ whole genome shotgun (WGS) entry which is preliminary data.</text>
</comment>
<name>A0A9P7A5F9_9AGAM</name>
<dbReference type="CDD" id="cd07061">
    <property type="entry name" value="HP_HAP_like"/>
    <property type="match status" value="1"/>
</dbReference>
<dbReference type="Gene3D" id="3.40.50.1240">
    <property type="entry name" value="Phosphoglycerate mutase-like"/>
    <property type="match status" value="1"/>
</dbReference>
<dbReference type="InterPro" id="IPR016274">
    <property type="entry name" value="Histidine_acid_Pase_euk"/>
</dbReference>
<proteinExistence type="predicted"/>
<dbReference type="PROSITE" id="PS00616">
    <property type="entry name" value="HIS_ACID_PHOSPHAT_1"/>
    <property type="match status" value="1"/>
</dbReference>
<keyword evidence="2" id="KW-0325">Glycoprotein</keyword>
<feature type="disulfide bond" evidence="4">
    <location>
        <begin position="399"/>
        <end position="410"/>
    </location>
</feature>
<dbReference type="InterPro" id="IPR029033">
    <property type="entry name" value="His_PPase_superfam"/>
</dbReference>
<feature type="disulfide bond" evidence="4">
    <location>
        <begin position="241"/>
        <end position="254"/>
    </location>
</feature>
<reference evidence="5" key="1">
    <citation type="journal article" date="2020" name="New Phytol.">
        <title>Comparative genomics reveals dynamic genome evolution in host specialist ectomycorrhizal fungi.</title>
        <authorList>
            <person name="Lofgren L.A."/>
            <person name="Nguyen N.H."/>
            <person name="Vilgalys R."/>
            <person name="Ruytinx J."/>
            <person name="Liao H.L."/>
            <person name="Branco S."/>
            <person name="Kuo A."/>
            <person name="LaButti K."/>
            <person name="Lipzen A."/>
            <person name="Andreopoulos W."/>
            <person name="Pangilinan J."/>
            <person name="Riley R."/>
            <person name="Hundley H."/>
            <person name="Na H."/>
            <person name="Barry K."/>
            <person name="Grigoriev I.V."/>
            <person name="Stajich J.E."/>
            <person name="Kennedy P.G."/>
        </authorList>
    </citation>
    <scope>NUCLEOTIDE SEQUENCE</scope>
    <source>
        <strain evidence="5">DOB743</strain>
    </source>
</reference>
<evidence type="ECO:0000256" key="4">
    <source>
        <dbReference type="PIRSR" id="PIRSR000894-2"/>
    </source>
</evidence>
<dbReference type="PIRSF" id="PIRSF000894">
    <property type="entry name" value="Acid_phosphatase"/>
    <property type="match status" value="1"/>
</dbReference>
<gene>
    <name evidence="5" type="ORF">EV702DRAFT_1232381</name>
</gene>
<dbReference type="AlphaFoldDB" id="A0A9P7A5F9"/>
<feature type="disulfide bond" evidence="4">
    <location>
        <begin position="55"/>
        <end position="376"/>
    </location>
</feature>
<evidence type="ECO:0000313" key="6">
    <source>
        <dbReference type="Proteomes" id="UP000714275"/>
    </source>
</evidence>
<keyword evidence="1" id="KW-0378">Hydrolase</keyword>
<evidence type="ECO:0000256" key="1">
    <source>
        <dbReference type="ARBA" id="ARBA00022801"/>
    </source>
</evidence>
<protein>
    <submittedName>
        <fullName evidence="5">Phosphoglycerate mutase-like protein</fullName>
    </submittedName>
</protein>
<dbReference type="SUPFAM" id="SSF53254">
    <property type="entry name" value="Phosphoglycerate mutase-like"/>
    <property type="match status" value="1"/>
</dbReference>
<evidence type="ECO:0000313" key="5">
    <source>
        <dbReference type="EMBL" id="KAG1782586.1"/>
    </source>
</evidence>
<feature type="active site" description="Proton donor" evidence="3">
    <location>
        <position position="318"/>
    </location>
</feature>
<keyword evidence="4" id="KW-1015">Disulfide bond</keyword>
<evidence type="ECO:0000256" key="2">
    <source>
        <dbReference type="ARBA" id="ARBA00023180"/>
    </source>
</evidence>
<dbReference type="OrthoDB" id="6509975at2759"/>
<keyword evidence="6" id="KW-1185">Reference proteome</keyword>
<sequence length="438" mass="49077">MRMQAILSLLSSTPYVQDYFNITHNVLNHLGSISPYHRAHHHNASEIDSELPIDCTVDQVMLMHRHGSRGPIGEHRSIERLIQTLYDAADVIQELELPHELEFLRAGYNSSLTPHNLTILGRKELIDHGVKFALNYPHLTTDVILSSDSGRVVESARWFALGFFGLDPDVRIVTVNDKDDPVSWITPAPGPACPRFNYSFGRQATLTWSKHYLPLITNRLNMLLPGVGFTDDDIHGALFACAYDMASRGASPWCGVFQPDELANFEYERDILMDASCAYTLPDNMAPLVGTVFVNKLIERFTDSKGDSRPLYLEFGHDVTILLALSALGLAKDFLPCQFSRDDPPLSSDELRPWRKFRTSELTPFAANMVWEKFSCTSSYDGPQIRLILNDATMPLDICGQGMDPTLGSCSLDTFINANHYSTGIQFRDKTWNATCGV</sequence>
<dbReference type="EMBL" id="JABBWD010000003">
    <property type="protein sequence ID" value="KAG1782586.1"/>
    <property type="molecule type" value="Genomic_DNA"/>
</dbReference>
<organism evidence="5 6">
    <name type="scientific">Suillus placidus</name>
    <dbReference type="NCBI Taxonomy" id="48579"/>
    <lineage>
        <taxon>Eukaryota</taxon>
        <taxon>Fungi</taxon>
        <taxon>Dikarya</taxon>
        <taxon>Basidiomycota</taxon>
        <taxon>Agaricomycotina</taxon>
        <taxon>Agaricomycetes</taxon>
        <taxon>Agaricomycetidae</taxon>
        <taxon>Boletales</taxon>
        <taxon>Suillineae</taxon>
        <taxon>Suillaceae</taxon>
        <taxon>Suillus</taxon>
    </lineage>
</organism>